<accession>A0ABY7TN96</accession>
<proteinExistence type="predicted"/>
<dbReference type="RefSeq" id="WP_273689485.1">
    <property type="nucleotide sequence ID" value="NZ_CP117411.1"/>
</dbReference>
<evidence type="ECO:0000313" key="3">
    <source>
        <dbReference type="Proteomes" id="UP001220395"/>
    </source>
</evidence>
<dbReference type="Proteomes" id="UP001220395">
    <property type="component" value="Chromosome"/>
</dbReference>
<keyword evidence="1" id="KW-0732">Signal</keyword>
<organism evidence="2 3">
    <name type="scientific">Sphingomonas naphthae</name>
    <dbReference type="NCBI Taxonomy" id="1813468"/>
    <lineage>
        <taxon>Bacteria</taxon>
        <taxon>Pseudomonadati</taxon>
        <taxon>Pseudomonadota</taxon>
        <taxon>Alphaproteobacteria</taxon>
        <taxon>Sphingomonadales</taxon>
        <taxon>Sphingomonadaceae</taxon>
        <taxon>Sphingomonas</taxon>
    </lineage>
</organism>
<name>A0ABY7TN96_9SPHN</name>
<feature type="chain" id="PRO_5046330144" evidence="1">
    <location>
        <begin position="31"/>
        <end position="232"/>
    </location>
</feature>
<sequence length="232" mass="23713">MSAPTRRRWMVVPVVALHAAALGLIAMAHGAPVNAPAAGRSIALFDVASAPAEMPAVTEAAPDAEPVPAPIIPVALVPTPLSIAPPVMAITDTSTGIGEPCDLAARVRDALRGDAAVQASLGRLPHDARSVANAVMLWDGRWIDGADRASHRALDTVRQAVLATVAQAPGICRTETQTGPSLLTLAGPPDTVLALGSGQWRWDDLFLTAGPPVANEIRGPRIAGATSPSPGT</sequence>
<evidence type="ECO:0000256" key="1">
    <source>
        <dbReference type="SAM" id="SignalP"/>
    </source>
</evidence>
<reference evidence="2 3" key="1">
    <citation type="submission" date="2023-02" db="EMBL/GenBank/DDBJ databases">
        <title>Genome sequence of Sphingomonas naphthae.</title>
        <authorList>
            <person name="Kim S."/>
            <person name="Heo J."/>
            <person name="Kwon S.-W."/>
        </authorList>
    </citation>
    <scope>NUCLEOTIDE SEQUENCE [LARGE SCALE GENOMIC DNA]</scope>
    <source>
        <strain evidence="2 3">KACC 18716</strain>
    </source>
</reference>
<feature type="signal peptide" evidence="1">
    <location>
        <begin position="1"/>
        <end position="30"/>
    </location>
</feature>
<evidence type="ECO:0000313" key="2">
    <source>
        <dbReference type="EMBL" id="WCT74451.1"/>
    </source>
</evidence>
<protein>
    <submittedName>
        <fullName evidence="2">Uncharacterized protein</fullName>
    </submittedName>
</protein>
<keyword evidence="3" id="KW-1185">Reference proteome</keyword>
<gene>
    <name evidence="2" type="ORF">PQ455_04255</name>
</gene>
<dbReference type="EMBL" id="CP117411">
    <property type="protein sequence ID" value="WCT74451.1"/>
    <property type="molecule type" value="Genomic_DNA"/>
</dbReference>